<dbReference type="SUPFAM" id="SSF52777">
    <property type="entry name" value="CoA-dependent acyltransferases"/>
    <property type="match status" value="2"/>
</dbReference>
<evidence type="ECO:0000313" key="3">
    <source>
        <dbReference type="Proteomes" id="UP000256269"/>
    </source>
</evidence>
<evidence type="ECO:0000259" key="1">
    <source>
        <dbReference type="Pfam" id="PF00668"/>
    </source>
</evidence>
<dbReference type="RefSeq" id="WP_170217484.1">
    <property type="nucleotide sequence ID" value="NZ_CP144375.1"/>
</dbReference>
<proteinExistence type="predicted"/>
<dbReference type="GO" id="GO:0044550">
    <property type="term" value="P:secondary metabolite biosynthetic process"/>
    <property type="evidence" value="ECO:0007669"/>
    <property type="project" value="TreeGrafter"/>
</dbReference>
<dbReference type="GO" id="GO:0043041">
    <property type="term" value="P:amino acid activation for nonribosomal peptide biosynthetic process"/>
    <property type="evidence" value="ECO:0007669"/>
    <property type="project" value="TreeGrafter"/>
</dbReference>
<dbReference type="EMBL" id="QUNO01000003">
    <property type="protein sequence ID" value="REH52209.1"/>
    <property type="molecule type" value="Genomic_DNA"/>
</dbReference>
<dbReference type="GO" id="GO:0031177">
    <property type="term" value="F:phosphopantetheine binding"/>
    <property type="evidence" value="ECO:0007669"/>
    <property type="project" value="TreeGrafter"/>
</dbReference>
<dbReference type="Gene3D" id="3.30.559.30">
    <property type="entry name" value="Nonribosomal peptide synthetase, condensation domain"/>
    <property type="match status" value="1"/>
</dbReference>
<evidence type="ECO:0000313" key="2">
    <source>
        <dbReference type="EMBL" id="REH52209.1"/>
    </source>
</evidence>
<comment type="caution">
    <text evidence="2">The sequence shown here is derived from an EMBL/GenBank/DDBJ whole genome shotgun (WGS) entry which is preliminary data.</text>
</comment>
<organism evidence="2 3">
    <name type="scientific">Kutzneria buriramensis</name>
    <dbReference type="NCBI Taxonomy" id="1045776"/>
    <lineage>
        <taxon>Bacteria</taxon>
        <taxon>Bacillati</taxon>
        <taxon>Actinomycetota</taxon>
        <taxon>Actinomycetes</taxon>
        <taxon>Pseudonocardiales</taxon>
        <taxon>Pseudonocardiaceae</taxon>
        <taxon>Kutzneria</taxon>
    </lineage>
</organism>
<dbReference type="AlphaFoldDB" id="A0A3E0I0G7"/>
<dbReference type="GO" id="GO:0008610">
    <property type="term" value="P:lipid biosynthetic process"/>
    <property type="evidence" value="ECO:0007669"/>
    <property type="project" value="UniProtKB-ARBA"/>
</dbReference>
<dbReference type="PANTHER" id="PTHR45527">
    <property type="entry name" value="NONRIBOSOMAL PEPTIDE SYNTHETASE"/>
    <property type="match status" value="1"/>
</dbReference>
<reference evidence="2 3" key="1">
    <citation type="submission" date="2018-08" db="EMBL/GenBank/DDBJ databases">
        <title>Genomic Encyclopedia of Archaeal and Bacterial Type Strains, Phase II (KMG-II): from individual species to whole genera.</title>
        <authorList>
            <person name="Goeker M."/>
        </authorList>
    </citation>
    <scope>NUCLEOTIDE SEQUENCE [LARGE SCALE GENOMIC DNA]</scope>
    <source>
        <strain evidence="2 3">DSM 45791</strain>
    </source>
</reference>
<keyword evidence="3" id="KW-1185">Reference proteome</keyword>
<dbReference type="InterPro" id="IPR001242">
    <property type="entry name" value="Condensation_dom"/>
</dbReference>
<dbReference type="PANTHER" id="PTHR45527:SF1">
    <property type="entry name" value="FATTY ACID SYNTHASE"/>
    <property type="match status" value="1"/>
</dbReference>
<sequence length="413" mass="45001">MTAFSTSRWPLSAAQHGIFSAHQVDPGGAAHNVAEYVDIAGPVDHGRFEEATRRAVAEAEALHMRFAVVGCQDVVAVRPWRLEPVDVSASADPMSAALTWMRADLTSAVDLADGPLFRQALITVSPERVLWYHRSHRIALDRYGLFLVDRRVAELYNGVDGEPFDPLRPVVDEDVAYALSAGWRRDRRFWLDRFADAPVPIGLTEGSAPPSAGVLRRTVELPRTALEDWAEVAGRCHTSWSAVVIAAVAAYLRHVTGTSEVVLGLPRMCRRRTAALNVPCSTSNTMPLRVLTPPGASLAELAGDVAEEVKVCQPHERYRSELLRQELHMPRLYGPVVDINPISYELVFDGRTAVAHTLSAGPVEDLTITVHGGQGGAGPRIDFDGNPALYSGDDLTVHQQAFLDLLETAPAFA</sequence>
<dbReference type="Gene3D" id="3.30.559.10">
    <property type="entry name" value="Chloramphenicol acetyltransferase-like domain"/>
    <property type="match status" value="1"/>
</dbReference>
<name>A0A3E0I0G7_9PSEU</name>
<accession>A0A3E0I0G7</accession>
<dbReference type="GO" id="GO:0003824">
    <property type="term" value="F:catalytic activity"/>
    <property type="evidence" value="ECO:0007669"/>
    <property type="project" value="InterPro"/>
</dbReference>
<dbReference type="Pfam" id="PF00668">
    <property type="entry name" value="Condensation"/>
    <property type="match status" value="1"/>
</dbReference>
<dbReference type="GO" id="GO:0005737">
    <property type="term" value="C:cytoplasm"/>
    <property type="evidence" value="ECO:0007669"/>
    <property type="project" value="TreeGrafter"/>
</dbReference>
<feature type="domain" description="Condensation" evidence="1">
    <location>
        <begin position="9"/>
        <end position="407"/>
    </location>
</feature>
<gene>
    <name evidence="2" type="ORF">BCF44_103661</name>
</gene>
<dbReference type="InterPro" id="IPR023213">
    <property type="entry name" value="CAT-like_dom_sf"/>
</dbReference>
<dbReference type="Proteomes" id="UP000256269">
    <property type="component" value="Unassembled WGS sequence"/>
</dbReference>
<protein>
    <submittedName>
        <fullName evidence="2">Nonribosomal peptide synthetase MxcG</fullName>
    </submittedName>
</protein>